<evidence type="ECO:0000313" key="2">
    <source>
        <dbReference type="Proteomes" id="UP000288216"/>
    </source>
</evidence>
<dbReference type="STRING" id="75743.A0A401P697"/>
<dbReference type="InterPro" id="IPR052111">
    <property type="entry name" value="Spermatogenesis_Ciliary_MAP"/>
</dbReference>
<dbReference type="OMA" id="NTHREIH"/>
<organism evidence="1 2">
    <name type="scientific">Scyliorhinus torazame</name>
    <name type="common">Cloudy catshark</name>
    <name type="synonym">Catulus torazame</name>
    <dbReference type="NCBI Taxonomy" id="75743"/>
    <lineage>
        <taxon>Eukaryota</taxon>
        <taxon>Metazoa</taxon>
        <taxon>Chordata</taxon>
        <taxon>Craniata</taxon>
        <taxon>Vertebrata</taxon>
        <taxon>Chondrichthyes</taxon>
        <taxon>Elasmobranchii</taxon>
        <taxon>Galeomorphii</taxon>
        <taxon>Galeoidea</taxon>
        <taxon>Carcharhiniformes</taxon>
        <taxon>Scyliorhinidae</taxon>
        <taxon>Scyliorhinus</taxon>
    </lineage>
</organism>
<keyword evidence="2" id="KW-1185">Reference proteome</keyword>
<dbReference type="EMBL" id="BFAA01001651">
    <property type="protein sequence ID" value="GCB68654.1"/>
    <property type="molecule type" value="Genomic_DNA"/>
</dbReference>
<dbReference type="GO" id="GO:0051493">
    <property type="term" value="P:regulation of cytoskeleton organization"/>
    <property type="evidence" value="ECO:0007669"/>
    <property type="project" value="TreeGrafter"/>
</dbReference>
<dbReference type="GO" id="GO:0005930">
    <property type="term" value="C:axoneme"/>
    <property type="evidence" value="ECO:0007669"/>
    <property type="project" value="TreeGrafter"/>
</dbReference>
<protein>
    <submittedName>
        <fullName evidence="1">Uncharacterized protein</fullName>
    </submittedName>
</protein>
<proteinExistence type="predicted"/>
<dbReference type="AlphaFoldDB" id="A0A401P697"/>
<gene>
    <name evidence="1" type="ORF">scyTo_0005341</name>
</gene>
<comment type="caution">
    <text evidence="1">The sequence shown here is derived from an EMBL/GenBank/DDBJ whole genome shotgun (WGS) entry which is preliminary data.</text>
</comment>
<dbReference type="GO" id="GO:0008017">
    <property type="term" value="F:microtubule binding"/>
    <property type="evidence" value="ECO:0007669"/>
    <property type="project" value="TreeGrafter"/>
</dbReference>
<sequence length="205" mass="23628">MGLTIEGEHVITSVRRMLRKLNIPKELIYATMHSKPGGAEYLIQHIYTLLTNRQAKLILDDEMNFMDDSYQLKLPLIARATATNAIRANLRLTELLEDPDIYTINQKALAIINMHVRQRQLARLEHPKRYNLKPTLGERATRLPLPQYQYECLYPDSKRTETTESKSTASEIRSKSNVLFKEINVKQVVRDSHSLSANHQRCNSG</sequence>
<name>A0A401P697_SCYTO</name>
<dbReference type="Proteomes" id="UP000288216">
    <property type="component" value="Unassembled WGS sequence"/>
</dbReference>
<evidence type="ECO:0000313" key="1">
    <source>
        <dbReference type="EMBL" id="GCB68654.1"/>
    </source>
</evidence>
<dbReference type="PANTHER" id="PTHR12509:SF8">
    <property type="entry name" value="SPERMATOGENESIS-ASSOCIATED PROTEIN 4"/>
    <property type="match status" value="1"/>
</dbReference>
<reference evidence="1 2" key="1">
    <citation type="journal article" date="2018" name="Nat. Ecol. Evol.">
        <title>Shark genomes provide insights into elasmobranch evolution and the origin of vertebrates.</title>
        <authorList>
            <person name="Hara Y"/>
            <person name="Yamaguchi K"/>
            <person name="Onimaru K"/>
            <person name="Kadota M"/>
            <person name="Koyanagi M"/>
            <person name="Keeley SD"/>
            <person name="Tatsumi K"/>
            <person name="Tanaka K"/>
            <person name="Motone F"/>
            <person name="Kageyama Y"/>
            <person name="Nozu R"/>
            <person name="Adachi N"/>
            <person name="Nishimura O"/>
            <person name="Nakagawa R"/>
            <person name="Tanegashima C"/>
            <person name="Kiyatake I"/>
            <person name="Matsumoto R"/>
            <person name="Murakumo K"/>
            <person name="Nishida K"/>
            <person name="Terakita A"/>
            <person name="Kuratani S"/>
            <person name="Sato K"/>
            <person name="Hyodo S Kuraku.S."/>
        </authorList>
    </citation>
    <scope>NUCLEOTIDE SEQUENCE [LARGE SCALE GENOMIC DNA]</scope>
</reference>
<accession>A0A401P697</accession>
<dbReference type="PANTHER" id="PTHR12509">
    <property type="entry name" value="SPERMATOGENESIS-ASSOCIATED 4-RELATED"/>
    <property type="match status" value="1"/>
</dbReference>
<dbReference type="OrthoDB" id="62528at2759"/>